<dbReference type="EMBL" id="JRLY01000001">
    <property type="protein sequence ID" value="KGO94679.1"/>
    <property type="molecule type" value="Genomic_DNA"/>
</dbReference>
<dbReference type="Pfam" id="PF19955">
    <property type="entry name" value="EAD1"/>
    <property type="match status" value="1"/>
</dbReference>
<dbReference type="STRING" id="1121898.GCA_000422725_00624"/>
<feature type="domain" description="Effector-associated" evidence="1">
    <location>
        <begin position="20"/>
        <end position="104"/>
    </location>
</feature>
<gene>
    <name evidence="2" type="ORF">Q766_00745</name>
</gene>
<reference evidence="2 3" key="1">
    <citation type="submission" date="2013-09" db="EMBL/GenBank/DDBJ databases">
        <authorList>
            <person name="Zeng Z."/>
            <person name="Chen C."/>
        </authorList>
    </citation>
    <scope>NUCLEOTIDE SEQUENCE [LARGE SCALE GENOMIC DNA]</scope>
    <source>
        <strain evidence="2 3">WB 4.1-42</strain>
    </source>
</reference>
<dbReference type="Proteomes" id="UP000030111">
    <property type="component" value="Unassembled WGS sequence"/>
</dbReference>
<dbReference type="RefSeq" id="WP_026992058.1">
    <property type="nucleotide sequence ID" value="NZ_JRLY01000001.1"/>
</dbReference>
<dbReference type="eggNOG" id="ENOG5032MBS">
    <property type="taxonomic scope" value="Bacteria"/>
</dbReference>
<protein>
    <recommendedName>
        <fullName evidence="1">Effector-associated domain-containing protein</fullName>
    </recommendedName>
</protein>
<evidence type="ECO:0000313" key="2">
    <source>
        <dbReference type="EMBL" id="KGO94679.1"/>
    </source>
</evidence>
<keyword evidence="3" id="KW-1185">Reference proteome</keyword>
<evidence type="ECO:0000259" key="1">
    <source>
        <dbReference type="Pfam" id="PF19955"/>
    </source>
</evidence>
<sequence length="112" mass="12996">MFTKGILALSGILNSVNITTDQWWQSTEDLIVELYPNGTSLTTIWKKAGGKESDLLTKSTANEIWSDALYKMRKNQPKNMTMNKLLKEIEKQYGDNQKFKIIYDLRKNYIKT</sequence>
<dbReference type="OrthoDB" id="973138at2"/>
<organism evidence="2 3">
    <name type="scientific">Flavobacterium subsaxonicum WB 4.1-42 = DSM 21790</name>
    <dbReference type="NCBI Taxonomy" id="1121898"/>
    <lineage>
        <taxon>Bacteria</taxon>
        <taxon>Pseudomonadati</taxon>
        <taxon>Bacteroidota</taxon>
        <taxon>Flavobacteriia</taxon>
        <taxon>Flavobacteriales</taxon>
        <taxon>Flavobacteriaceae</taxon>
        <taxon>Flavobacterium</taxon>
    </lineage>
</organism>
<accession>A0A0A2MQV8</accession>
<name>A0A0A2MQV8_9FLAO</name>
<evidence type="ECO:0000313" key="3">
    <source>
        <dbReference type="Proteomes" id="UP000030111"/>
    </source>
</evidence>
<dbReference type="AlphaFoldDB" id="A0A0A2MQV8"/>
<comment type="caution">
    <text evidence="2">The sequence shown here is derived from an EMBL/GenBank/DDBJ whole genome shotgun (WGS) entry which is preliminary data.</text>
</comment>
<proteinExistence type="predicted"/>
<dbReference type="InterPro" id="IPR045430">
    <property type="entry name" value="EAD1"/>
</dbReference>